<dbReference type="PANTHER" id="PTHR37236">
    <property type="entry name" value="AUXIN-BINDING PROTEIN 1"/>
    <property type="match status" value="1"/>
</dbReference>
<sequence length="211" mass="23471">MPISAGHGSIGLHWSRRCALLAWLLAASSYSHAWEECADAGATPHVQKLGEMPQHNYGRPGLSHMTIWGAKHHSMKELEVWLQTFAPGSGTPIHRHDCEEVFIVQAGEAAYLRAEVDGEKESGRPGPRVGSRAAANSTFRIPLNAVHQVRNLHPTEALTVLVIISKPPIRVYIYDTWDTPHDAATLSFPYPWDTVCPEDLRTQEQLDTREL</sequence>
<dbReference type="CDD" id="cd02220">
    <property type="entry name" value="cupin_ABP1"/>
    <property type="match status" value="1"/>
</dbReference>
<keyword evidence="3 11" id="KW-0732">Signal</keyword>
<dbReference type="GO" id="GO:0009734">
    <property type="term" value="P:auxin-activated signaling pathway"/>
    <property type="evidence" value="ECO:0007669"/>
    <property type="project" value="UniProtKB-KW"/>
</dbReference>
<keyword evidence="2 10" id="KW-0479">Metal-binding</keyword>
<evidence type="ECO:0000256" key="4">
    <source>
        <dbReference type="ARBA" id="ARBA00022824"/>
    </source>
</evidence>
<keyword evidence="4" id="KW-0256">Endoplasmic reticulum</keyword>
<dbReference type="GO" id="GO:0046872">
    <property type="term" value="F:metal ion binding"/>
    <property type="evidence" value="ECO:0007669"/>
    <property type="project" value="UniProtKB-KW"/>
</dbReference>
<dbReference type="SMR" id="A0A1Y1HYI8"/>
<keyword evidence="7" id="KW-0325">Glycoprotein</keyword>
<name>A0A1Y1HYI8_KLENI</name>
<feature type="binding site" evidence="10">
    <location>
        <position position="94"/>
    </location>
    <ligand>
        <name>Zn(2+)</name>
        <dbReference type="ChEBI" id="CHEBI:29105"/>
    </ligand>
</feature>
<gene>
    <name evidence="12" type="ORF">KFL_001240230</name>
</gene>
<evidence type="ECO:0000256" key="2">
    <source>
        <dbReference type="ARBA" id="ARBA00022723"/>
    </source>
</evidence>
<evidence type="ECO:0000256" key="8">
    <source>
        <dbReference type="ARBA" id="ARBA00023294"/>
    </source>
</evidence>
<accession>A0A1Y1HYI8</accession>
<dbReference type="PRINTS" id="PR00655">
    <property type="entry name" value="AUXINBINDNGP"/>
</dbReference>
<evidence type="ECO:0000313" key="13">
    <source>
        <dbReference type="Proteomes" id="UP000054558"/>
    </source>
</evidence>
<dbReference type="Proteomes" id="UP000054558">
    <property type="component" value="Unassembled WGS sequence"/>
</dbReference>
<keyword evidence="13" id="KW-1185">Reference proteome</keyword>
<dbReference type="AlphaFoldDB" id="A0A1Y1HYI8"/>
<evidence type="ECO:0000256" key="6">
    <source>
        <dbReference type="ARBA" id="ARBA00023170"/>
    </source>
</evidence>
<evidence type="ECO:0000313" key="12">
    <source>
        <dbReference type="EMBL" id="GAQ82792.1"/>
    </source>
</evidence>
<dbReference type="InterPro" id="IPR011051">
    <property type="entry name" value="RmlC_Cupin_sf"/>
</dbReference>
<dbReference type="Pfam" id="PF02041">
    <property type="entry name" value="Auxin_BP"/>
    <property type="match status" value="1"/>
</dbReference>
<comment type="subcellular location">
    <subcellularLocation>
        <location evidence="1">Endoplasmic reticulum lumen</location>
    </subcellularLocation>
</comment>
<feature type="signal peptide" evidence="11">
    <location>
        <begin position="1"/>
        <end position="33"/>
    </location>
</feature>
<organism evidence="12 13">
    <name type="scientific">Klebsormidium nitens</name>
    <name type="common">Green alga</name>
    <name type="synonym">Ulothrix nitens</name>
    <dbReference type="NCBI Taxonomy" id="105231"/>
    <lineage>
        <taxon>Eukaryota</taxon>
        <taxon>Viridiplantae</taxon>
        <taxon>Streptophyta</taxon>
        <taxon>Klebsormidiophyceae</taxon>
        <taxon>Klebsormidiales</taxon>
        <taxon>Klebsormidiaceae</taxon>
        <taxon>Klebsormidium</taxon>
    </lineage>
</organism>
<dbReference type="InterPro" id="IPR014710">
    <property type="entry name" value="RmlC-like_jellyroll"/>
</dbReference>
<feature type="chain" id="PRO_5013344839" evidence="11">
    <location>
        <begin position="34"/>
        <end position="211"/>
    </location>
</feature>
<dbReference type="OrthoDB" id="2013851at2759"/>
<keyword evidence="5 10" id="KW-0862">Zinc</keyword>
<reference evidence="12 13" key="1">
    <citation type="journal article" date="2014" name="Nat. Commun.">
        <title>Klebsormidium flaccidum genome reveals primary factors for plant terrestrial adaptation.</title>
        <authorList>
            <person name="Hori K."/>
            <person name="Maruyama F."/>
            <person name="Fujisawa T."/>
            <person name="Togashi T."/>
            <person name="Yamamoto N."/>
            <person name="Seo M."/>
            <person name="Sato S."/>
            <person name="Yamada T."/>
            <person name="Mori H."/>
            <person name="Tajima N."/>
            <person name="Moriyama T."/>
            <person name="Ikeuchi M."/>
            <person name="Watanabe M."/>
            <person name="Wada H."/>
            <person name="Kobayashi K."/>
            <person name="Saito M."/>
            <person name="Masuda T."/>
            <person name="Sasaki-Sekimoto Y."/>
            <person name="Mashiguchi K."/>
            <person name="Awai K."/>
            <person name="Shimojima M."/>
            <person name="Masuda S."/>
            <person name="Iwai M."/>
            <person name="Nobusawa T."/>
            <person name="Narise T."/>
            <person name="Kondo S."/>
            <person name="Saito H."/>
            <person name="Sato R."/>
            <person name="Murakawa M."/>
            <person name="Ihara Y."/>
            <person name="Oshima-Yamada Y."/>
            <person name="Ohtaka K."/>
            <person name="Satoh M."/>
            <person name="Sonobe K."/>
            <person name="Ishii M."/>
            <person name="Ohtani R."/>
            <person name="Kanamori-Sato M."/>
            <person name="Honoki R."/>
            <person name="Miyazaki D."/>
            <person name="Mochizuki H."/>
            <person name="Umetsu J."/>
            <person name="Higashi K."/>
            <person name="Shibata D."/>
            <person name="Kamiya Y."/>
            <person name="Sato N."/>
            <person name="Nakamura Y."/>
            <person name="Tabata S."/>
            <person name="Ida S."/>
            <person name="Kurokawa K."/>
            <person name="Ohta H."/>
        </authorList>
    </citation>
    <scope>NUCLEOTIDE SEQUENCE [LARGE SCALE GENOMIC DNA]</scope>
    <source>
        <strain evidence="12 13">NIES-2285</strain>
    </source>
</reference>
<evidence type="ECO:0000256" key="10">
    <source>
        <dbReference type="PIRSR" id="PIRSR600526-2"/>
    </source>
</evidence>
<dbReference type="GO" id="GO:0010011">
    <property type="term" value="F:auxin binding"/>
    <property type="evidence" value="ECO:0007669"/>
    <property type="project" value="InterPro"/>
</dbReference>
<dbReference type="SUPFAM" id="SSF51182">
    <property type="entry name" value="RmlC-like cupins"/>
    <property type="match status" value="1"/>
</dbReference>
<dbReference type="EMBL" id="DF237073">
    <property type="protein sequence ID" value="GAQ82792.1"/>
    <property type="molecule type" value="Genomic_DNA"/>
</dbReference>
<protein>
    <submittedName>
        <fullName evidence="12">Auxin-binding protein</fullName>
    </submittedName>
</protein>
<proteinExistence type="predicted"/>
<feature type="binding site" evidence="10">
    <location>
        <position position="100"/>
    </location>
    <ligand>
        <name>Zn(2+)</name>
        <dbReference type="ChEBI" id="CHEBI:29105"/>
    </ligand>
</feature>
<feature type="binding site" evidence="10">
    <location>
        <position position="96"/>
    </location>
    <ligand>
        <name>Zn(2+)</name>
        <dbReference type="ChEBI" id="CHEBI:29105"/>
    </ligand>
</feature>
<evidence type="ECO:0000256" key="11">
    <source>
        <dbReference type="SAM" id="SignalP"/>
    </source>
</evidence>
<evidence type="ECO:0000256" key="5">
    <source>
        <dbReference type="ARBA" id="ARBA00022833"/>
    </source>
</evidence>
<dbReference type="PANTHER" id="PTHR37236:SF1">
    <property type="entry name" value="AUXIN-BINDING PROTEIN 1"/>
    <property type="match status" value="1"/>
</dbReference>
<evidence type="ECO:0000256" key="9">
    <source>
        <dbReference type="PIRSR" id="PIRSR600526-1"/>
    </source>
</evidence>
<feature type="binding site" evidence="10">
    <location>
        <position position="147"/>
    </location>
    <ligand>
        <name>Zn(2+)</name>
        <dbReference type="ChEBI" id="CHEBI:29105"/>
    </ligand>
</feature>
<keyword evidence="6" id="KW-0675">Receptor</keyword>
<evidence type="ECO:0000256" key="7">
    <source>
        <dbReference type="ARBA" id="ARBA00023180"/>
    </source>
</evidence>
<dbReference type="OMA" id="VWNTNEN"/>
<feature type="glycosylation site" description="N-linked (GlcNAc...) asparagine" evidence="9">
    <location>
        <position position="136"/>
    </location>
</feature>
<dbReference type="InterPro" id="IPR000526">
    <property type="entry name" value="Auxin-bd"/>
</dbReference>
<keyword evidence="8" id="KW-0927">Auxin signaling pathway</keyword>
<dbReference type="Gene3D" id="2.60.120.10">
    <property type="entry name" value="Jelly Rolls"/>
    <property type="match status" value="1"/>
</dbReference>
<evidence type="ECO:0000256" key="1">
    <source>
        <dbReference type="ARBA" id="ARBA00004319"/>
    </source>
</evidence>
<evidence type="ECO:0000256" key="3">
    <source>
        <dbReference type="ARBA" id="ARBA00022729"/>
    </source>
</evidence>
<dbReference type="GO" id="GO:0005788">
    <property type="term" value="C:endoplasmic reticulum lumen"/>
    <property type="evidence" value="ECO:0007669"/>
    <property type="project" value="UniProtKB-SubCell"/>
</dbReference>